<dbReference type="PANTHER" id="PTHR47723">
    <property type="entry name" value="OS05G0353850 PROTEIN"/>
    <property type="match status" value="1"/>
</dbReference>
<keyword evidence="4" id="KW-1185">Reference proteome</keyword>
<keyword evidence="1" id="KW-0812">Transmembrane</keyword>
<dbReference type="InterPro" id="IPR053151">
    <property type="entry name" value="RNase_H-like"/>
</dbReference>
<reference evidence="3" key="1">
    <citation type="journal article" date="2012" name="Nat. Biotechnol.">
        <title>Draft genome sequence of pigeonpea (Cajanus cajan), an orphan legume crop of resource-poor farmers.</title>
        <authorList>
            <person name="Varshney R.K."/>
            <person name="Chen W."/>
            <person name="Li Y."/>
            <person name="Bharti A.K."/>
            <person name="Saxena R.K."/>
            <person name="Schlueter J.A."/>
            <person name="Donoghue M.T."/>
            <person name="Azam S."/>
            <person name="Fan G."/>
            <person name="Whaley A.M."/>
            <person name="Farmer A.D."/>
            <person name="Sheridan J."/>
            <person name="Iwata A."/>
            <person name="Tuteja R."/>
            <person name="Penmetsa R.V."/>
            <person name="Wu W."/>
            <person name="Upadhyaya H.D."/>
            <person name="Yang S.P."/>
            <person name="Shah T."/>
            <person name="Saxena K.B."/>
            <person name="Michael T."/>
            <person name="McCombie W.R."/>
            <person name="Yang B."/>
            <person name="Zhang G."/>
            <person name="Yang H."/>
            <person name="Wang J."/>
            <person name="Spillane C."/>
            <person name="Cook D.R."/>
            <person name="May G.D."/>
            <person name="Xu X."/>
            <person name="Jackson S.A."/>
        </authorList>
    </citation>
    <scope>NUCLEOTIDE SEQUENCE [LARGE SCALE GENOMIC DNA]</scope>
</reference>
<dbReference type="InterPro" id="IPR036397">
    <property type="entry name" value="RNaseH_sf"/>
</dbReference>
<name>A0A151R8F4_CAJCA</name>
<evidence type="ECO:0000313" key="3">
    <source>
        <dbReference type="EMBL" id="KYP38807.1"/>
    </source>
</evidence>
<dbReference type="InterPro" id="IPR002156">
    <property type="entry name" value="RNaseH_domain"/>
</dbReference>
<sequence length="157" mass="17303">MNNRQASCGGILRDSYGSFILAYAGLVGRCSVAHAELWAIYHGLRLIKDRFISSPIIIESDSSTAVSFLNEGCPRSNPCYSLLNHIVRMSDGFNKIDCTHVLEANQVADGFAKLGFSLPEGVHSFSSPPQVGHIFFYLLTSLQFFSLVDISFCILDF</sequence>
<dbReference type="Gramene" id="C.cajan_37765.t">
    <property type="protein sequence ID" value="C.cajan_37765.t.cds1"/>
    <property type="gene ID" value="C.cajan_37765"/>
</dbReference>
<gene>
    <name evidence="3" type="ORF">KK1_039909</name>
</gene>
<feature type="domain" description="RNase H type-1" evidence="2">
    <location>
        <begin position="2"/>
        <end position="114"/>
    </location>
</feature>
<proteinExistence type="predicted"/>
<dbReference type="PANTHER" id="PTHR47723:SF19">
    <property type="entry name" value="POLYNUCLEOTIDYL TRANSFERASE, RIBONUCLEASE H-LIKE SUPERFAMILY PROTEIN"/>
    <property type="match status" value="1"/>
</dbReference>
<dbReference type="CDD" id="cd06222">
    <property type="entry name" value="RNase_H_like"/>
    <property type="match status" value="1"/>
</dbReference>
<dbReference type="InterPro" id="IPR012337">
    <property type="entry name" value="RNaseH-like_sf"/>
</dbReference>
<feature type="transmembrane region" description="Helical" evidence="1">
    <location>
        <begin position="134"/>
        <end position="155"/>
    </location>
</feature>
<dbReference type="EMBL" id="KQ483964">
    <property type="protein sequence ID" value="KYP38807.1"/>
    <property type="molecule type" value="Genomic_DNA"/>
</dbReference>
<evidence type="ECO:0000259" key="2">
    <source>
        <dbReference type="Pfam" id="PF13456"/>
    </source>
</evidence>
<evidence type="ECO:0000256" key="1">
    <source>
        <dbReference type="SAM" id="Phobius"/>
    </source>
</evidence>
<dbReference type="Gene3D" id="3.30.420.10">
    <property type="entry name" value="Ribonuclease H-like superfamily/Ribonuclease H"/>
    <property type="match status" value="1"/>
</dbReference>
<protein>
    <submittedName>
        <fullName evidence="3">Ribonuclease H protein At1g65750 family</fullName>
    </submittedName>
</protein>
<dbReference type="AlphaFoldDB" id="A0A151R8F4"/>
<dbReference type="GO" id="GO:0004523">
    <property type="term" value="F:RNA-DNA hybrid ribonuclease activity"/>
    <property type="evidence" value="ECO:0007669"/>
    <property type="project" value="InterPro"/>
</dbReference>
<dbReference type="InterPro" id="IPR044730">
    <property type="entry name" value="RNase_H-like_dom_plant"/>
</dbReference>
<keyword evidence="1" id="KW-1133">Transmembrane helix</keyword>
<dbReference type="GO" id="GO:0003676">
    <property type="term" value="F:nucleic acid binding"/>
    <property type="evidence" value="ECO:0007669"/>
    <property type="project" value="InterPro"/>
</dbReference>
<organism evidence="3 4">
    <name type="scientific">Cajanus cajan</name>
    <name type="common">Pigeon pea</name>
    <name type="synonym">Cajanus indicus</name>
    <dbReference type="NCBI Taxonomy" id="3821"/>
    <lineage>
        <taxon>Eukaryota</taxon>
        <taxon>Viridiplantae</taxon>
        <taxon>Streptophyta</taxon>
        <taxon>Embryophyta</taxon>
        <taxon>Tracheophyta</taxon>
        <taxon>Spermatophyta</taxon>
        <taxon>Magnoliopsida</taxon>
        <taxon>eudicotyledons</taxon>
        <taxon>Gunneridae</taxon>
        <taxon>Pentapetalae</taxon>
        <taxon>rosids</taxon>
        <taxon>fabids</taxon>
        <taxon>Fabales</taxon>
        <taxon>Fabaceae</taxon>
        <taxon>Papilionoideae</taxon>
        <taxon>50 kb inversion clade</taxon>
        <taxon>NPAAA clade</taxon>
        <taxon>indigoferoid/millettioid clade</taxon>
        <taxon>Phaseoleae</taxon>
        <taxon>Cajanus</taxon>
    </lineage>
</organism>
<dbReference type="Proteomes" id="UP000075243">
    <property type="component" value="Unassembled WGS sequence"/>
</dbReference>
<dbReference type="Pfam" id="PF13456">
    <property type="entry name" value="RVT_3"/>
    <property type="match status" value="1"/>
</dbReference>
<keyword evidence="1" id="KW-0472">Membrane</keyword>
<dbReference type="SUPFAM" id="SSF53098">
    <property type="entry name" value="Ribonuclease H-like"/>
    <property type="match status" value="1"/>
</dbReference>
<evidence type="ECO:0000313" key="4">
    <source>
        <dbReference type="Proteomes" id="UP000075243"/>
    </source>
</evidence>
<accession>A0A151R8F4</accession>